<dbReference type="InterPro" id="IPR031611">
    <property type="entry name" value="Porin_6"/>
</dbReference>
<dbReference type="EMBL" id="AP025029">
    <property type="protein sequence ID" value="BDA80757.1"/>
    <property type="molecule type" value="Genomic_DNA"/>
</dbReference>
<proteinExistence type="predicted"/>
<accession>A0ABN6KN67</accession>
<dbReference type="Pfam" id="PF16939">
    <property type="entry name" value="Porin_6"/>
    <property type="match status" value="1"/>
</dbReference>
<evidence type="ECO:0000313" key="1">
    <source>
        <dbReference type="EMBL" id="BDA80757.1"/>
    </source>
</evidence>
<sequence length="368" mass="42054">MKPFHPLEDLGIYSLVGLKNIKMVPRNSNIFVLFLILFTFSPIKSEVIWGPSLERNGGEFIFETGNRFPNLSGIRGGSRISFPRNSTIFGIFGSYSEGKWEIRGALKTTGWTQNSGQARDEDFLLATTAQEQTTNIATREWSYHDSANVFSGSRNFADGIGKSSITENRVEAFARYYFQTASPNYWTQGSGFFLTAGARYSYFKYIFYDVNQFIDARPVFYAPIGLGLSYSNNLNEYFYGFGYRNSFENFYFDFSFMPSIGRITTRDFHVQRSINFLSDNIGVGFQMSNEIGYKFNDSWLTYIRLTHRRFFSEGKFKARGGLSYDDVLSNFVGGFKSHINIKDFSIEIAALNRVNWSIPREGASPNIE</sequence>
<protein>
    <submittedName>
        <fullName evidence="1">Porin</fullName>
    </submittedName>
</protein>
<gene>
    <name evidence="1" type="ORF">LPTSP3_g36870</name>
</gene>
<reference evidence="1 2" key="1">
    <citation type="submission" date="2021-08" db="EMBL/GenBank/DDBJ databases">
        <title>Complete genome sequence of Leptospira kobayashii strain E30.</title>
        <authorList>
            <person name="Nakao R."/>
            <person name="Nakamura S."/>
            <person name="Masuzawa T."/>
            <person name="Koizumi N."/>
        </authorList>
    </citation>
    <scope>NUCLEOTIDE SEQUENCE [LARGE SCALE GENOMIC DNA]</scope>
    <source>
        <strain evidence="1 2">E30</strain>
    </source>
</reference>
<dbReference type="Proteomes" id="UP000245263">
    <property type="component" value="Chromosome 2"/>
</dbReference>
<organism evidence="1 2">
    <name type="scientific">Leptospira kobayashii</name>
    <dbReference type="NCBI Taxonomy" id="1917830"/>
    <lineage>
        <taxon>Bacteria</taxon>
        <taxon>Pseudomonadati</taxon>
        <taxon>Spirochaetota</taxon>
        <taxon>Spirochaetia</taxon>
        <taxon>Leptospirales</taxon>
        <taxon>Leptospiraceae</taxon>
        <taxon>Leptospira</taxon>
    </lineage>
</organism>
<keyword evidence="2" id="KW-1185">Reference proteome</keyword>
<evidence type="ECO:0000313" key="2">
    <source>
        <dbReference type="Proteomes" id="UP000245263"/>
    </source>
</evidence>
<name>A0ABN6KN67_9LEPT</name>